<keyword evidence="3" id="KW-1185">Reference proteome</keyword>
<gene>
    <name evidence="2" type="ORF">INT45_011775</name>
</gene>
<keyword evidence="1" id="KW-1133">Transmembrane helix</keyword>
<accession>A0A8H7SAR5</accession>
<feature type="non-terminal residue" evidence="2">
    <location>
        <position position="1"/>
    </location>
</feature>
<dbReference type="OrthoDB" id="2279327at2759"/>
<dbReference type="Proteomes" id="UP000646827">
    <property type="component" value="Unassembled WGS sequence"/>
</dbReference>
<feature type="transmembrane region" description="Helical" evidence="1">
    <location>
        <begin position="178"/>
        <end position="197"/>
    </location>
</feature>
<protein>
    <submittedName>
        <fullName evidence="2">Uncharacterized protein</fullName>
    </submittedName>
</protein>
<comment type="caution">
    <text evidence="2">The sequence shown here is derived from an EMBL/GenBank/DDBJ whole genome shotgun (WGS) entry which is preliminary data.</text>
</comment>
<evidence type="ECO:0000313" key="3">
    <source>
        <dbReference type="Proteomes" id="UP000646827"/>
    </source>
</evidence>
<evidence type="ECO:0000256" key="1">
    <source>
        <dbReference type="SAM" id="Phobius"/>
    </source>
</evidence>
<keyword evidence="1" id="KW-0472">Membrane</keyword>
<organism evidence="2 3">
    <name type="scientific">Circinella minor</name>
    <dbReference type="NCBI Taxonomy" id="1195481"/>
    <lineage>
        <taxon>Eukaryota</taxon>
        <taxon>Fungi</taxon>
        <taxon>Fungi incertae sedis</taxon>
        <taxon>Mucoromycota</taxon>
        <taxon>Mucoromycotina</taxon>
        <taxon>Mucoromycetes</taxon>
        <taxon>Mucorales</taxon>
        <taxon>Lichtheimiaceae</taxon>
        <taxon>Circinella</taxon>
    </lineage>
</organism>
<proteinExistence type="predicted"/>
<name>A0A8H7SAR5_9FUNG</name>
<dbReference type="AlphaFoldDB" id="A0A8H7SAR5"/>
<keyword evidence="1" id="KW-0812">Transmembrane</keyword>
<feature type="transmembrane region" description="Helical" evidence="1">
    <location>
        <begin position="118"/>
        <end position="135"/>
    </location>
</feature>
<reference evidence="2 3" key="1">
    <citation type="submission" date="2020-12" db="EMBL/GenBank/DDBJ databases">
        <title>Metabolic potential, ecology and presence of endohyphal bacteria is reflected in genomic diversity of Mucoromycotina.</title>
        <authorList>
            <person name="Muszewska A."/>
            <person name="Okrasinska A."/>
            <person name="Steczkiewicz K."/>
            <person name="Drgas O."/>
            <person name="Orlowska M."/>
            <person name="Perlinska-Lenart U."/>
            <person name="Aleksandrzak-Piekarczyk T."/>
            <person name="Szatraj K."/>
            <person name="Zielenkiewicz U."/>
            <person name="Pilsyk S."/>
            <person name="Malc E."/>
            <person name="Mieczkowski P."/>
            <person name="Kruszewska J.S."/>
            <person name="Biernat P."/>
            <person name="Pawlowska J."/>
        </authorList>
    </citation>
    <scope>NUCLEOTIDE SEQUENCE [LARGE SCALE GENOMIC DNA]</scope>
    <source>
        <strain evidence="2 3">CBS 142.35</strain>
    </source>
</reference>
<evidence type="ECO:0000313" key="2">
    <source>
        <dbReference type="EMBL" id="KAG2225093.1"/>
    </source>
</evidence>
<sequence length="203" mass="23394">MEIPSSFIVSSKLSPLEPTEIPRIVHLAKAKCRSKCLEKRMRLYPKTPIMAVGISNLHDIQRVMTADVPVIHIQQDCLALKSAQLRHTRELKYCRIVEGLLSSGLWAVYFAAKRTTKRRFLYVPVILTAYTAYFLRTSRRDYTVVGEHLHNQQNNVNNSSLDDFVLVRNDVRRSHIQFMLGTWVPYCILGVSLYGIIYKSKLL</sequence>
<dbReference type="EMBL" id="JAEPRB010000032">
    <property type="protein sequence ID" value="KAG2225093.1"/>
    <property type="molecule type" value="Genomic_DNA"/>
</dbReference>